<evidence type="ECO:0000256" key="1">
    <source>
        <dbReference type="ARBA" id="ARBA00000428"/>
    </source>
</evidence>
<dbReference type="PANTHER" id="PTHR23418:SF0">
    <property type="entry name" value="ACIREDUCTONE DIOXYGENASE"/>
    <property type="match status" value="1"/>
</dbReference>
<dbReference type="InterPro" id="IPR004313">
    <property type="entry name" value="ARD"/>
</dbReference>
<dbReference type="PANTHER" id="PTHR23418">
    <property type="entry name" value="ACIREDUCTONE DIOXYGENASE"/>
    <property type="match status" value="1"/>
</dbReference>
<dbReference type="CDD" id="cd02232">
    <property type="entry name" value="cupin_ARD"/>
    <property type="match status" value="1"/>
</dbReference>
<dbReference type="Proteomes" id="UP000468901">
    <property type="component" value="Unassembled WGS sequence"/>
</dbReference>
<comment type="catalytic activity">
    <reaction evidence="1 9">
        <text>1,2-dihydroxy-5-(methylsulfanyl)pent-1-en-3-one + O2 = 4-methylsulfanyl-2-oxobutanoate + formate + 2 H(+)</text>
        <dbReference type="Rhea" id="RHEA:24504"/>
        <dbReference type="ChEBI" id="CHEBI:15378"/>
        <dbReference type="ChEBI" id="CHEBI:15379"/>
        <dbReference type="ChEBI" id="CHEBI:15740"/>
        <dbReference type="ChEBI" id="CHEBI:16723"/>
        <dbReference type="ChEBI" id="CHEBI:49252"/>
        <dbReference type="EC" id="1.13.11.54"/>
    </reaction>
</comment>
<dbReference type="HAMAP" id="MF_01682">
    <property type="entry name" value="Salvage_MtnD"/>
    <property type="match status" value="1"/>
</dbReference>
<organism evidence="10 11">
    <name type="scientific">Parvibaculum sedimenti</name>
    <dbReference type="NCBI Taxonomy" id="2608632"/>
    <lineage>
        <taxon>Bacteria</taxon>
        <taxon>Pseudomonadati</taxon>
        <taxon>Pseudomonadota</taxon>
        <taxon>Alphaproteobacteria</taxon>
        <taxon>Hyphomicrobiales</taxon>
        <taxon>Parvibaculaceae</taxon>
        <taxon>Parvibaculum</taxon>
    </lineage>
</organism>
<dbReference type="GO" id="GO:0019284">
    <property type="term" value="P:L-methionine salvage from S-adenosylmethionine"/>
    <property type="evidence" value="ECO:0007669"/>
    <property type="project" value="InterPro"/>
</dbReference>
<dbReference type="InterPro" id="IPR023956">
    <property type="entry name" value="ARD_bac"/>
</dbReference>
<evidence type="ECO:0000256" key="8">
    <source>
        <dbReference type="ARBA" id="ARBA00023167"/>
    </source>
</evidence>
<evidence type="ECO:0000256" key="4">
    <source>
        <dbReference type="ARBA" id="ARBA00022723"/>
    </source>
</evidence>
<keyword evidence="4 9" id="KW-0479">Metal-binding</keyword>
<dbReference type="EC" id="1.13.11.54" evidence="9"/>
<feature type="binding site" evidence="9">
    <location>
        <position position="141"/>
    </location>
    <ligand>
        <name>Ni(2+)</name>
        <dbReference type="ChEBI" id="CHEBI:49786"/>
    </ligand>
</feature>
<comment type="cofactor">
    <cofactor evidence="9">
        <name>Ni(2+)</name>
        <dbReference type="ChEBI" id="CHEBI:49786"/>
    </cofactor>
    <text evidence="9">Binds 1 nickel ion per monomer.</text>
</comment>
<feature type="binding site" evidence="9">
    <location>
        <position position="103"/>
    </location>
    <ligand>
        <name>Fe(2+)</name>
        <dbReference type="ChEBI" id="CHEBI:29033"/>
    </ligand>
</feature>
<keyword evidence="2 9" id="KW-0533">Nickel</keyword>
<accession>A0A6N6VIR4</accession>
<evidence type="ECO:0000256" key="5">
    <source>
        <dbReference type="ARBA" id="ARBA00022964"/>
    </source>
</evidence>
<comment type="subunit">
    <text evidence="9">Monomer.</text>
</comment>
<evidence type="ECO:0000313" key="10">
    <source>
        <dbReference type="EMBL" id="KAB7741176.1"/>
    </source>
</evidence>
<dbReference type="Gene3D" id="2.60.120.10">
    <property type="entry name" value="Jelly Rolls"/>
    <property type="match status" value="1"/>
</dbReference>
<comment type="function">
    <text evidence="9">Catalyzes 2 different reactions between oxygene and the acireductone 1,2-dihydroxy-3-keto-5-methylthiopentene (DHK-MTPene) depending upon the metal bound in the active site. Fe-containing acireductone dioxygenase (Fe-ARD) produces formate and 2-keto-4-methylthiobutyrate (KMTB), the alpha-ketoacid precursor of methionine in the methionine recycle pathway. Ni-containing acireductone dioxygenase (Ni-ARD) produces methylthiopropionate, carbon monoxide and formate, and does not lie on the methionine recycle pathway.</text>
</comment>
<keyword evidence="5 9" id="KW-0223">Dioxygenase</keyword>
<evidence type="ECO:0000256" key="3">
    <source>
        <dbReference type="ARBA" id="ARBA00022605"/>
    </source>
</evidence>
<evidence type="ECO:0000256" key="9">
    <source>
        <dbReference type="HAMAP-Rule" id="MF_01682"/>
    </source>
</evidence>
<proteinExistence type="inferred from homology"/>
<keyword evidence="3 9" id="KW-0028">Amino-acid biosynthesis</keyword>
<comment type="caution">
    <text evidence="10">The sequence shown here is derived from an EMBL/GenBank/DDBJ whole genome shotgun (WGS) entry which is preliminary data.</text>
</comment>
<feature type="binding site" evidence="9">
    <location>
        <position position="99"/>
    </location>
    <ligand>
        <name>Ni(2+)</name>
        <dbReference type="ChEBI" id="CHEBI:49786"/>
    </ligand>
</feature>
<dbReference type="UniPathway" id="UPA00904">
    <property type="reaction ID" value="UER00878"/>
</dbReference>
<keyword evidence="8 9" id="KW-0486">Methionine biosynthesis</keyword>
<keyword evidence="11" id="KW-1185">Reference proteome</keyword>
<feature type="binding site" evidence="9">
    <location>
        <position position="97"/>
    </location>
    <ligand>
        <name>Ni(2+)</name>
        <dbReference type="ChEBI" id="CHEBI:49786"/>
    </ligand>
</feature>
<comment type="similarity">
    <text evidence="9">Belongs to the acireductone dioxygenase (ARD) family.</text>
</comment>
<comment type="pathway">
    <text evidence="9">Amino-acid biosynthesis; L-methionine biosynthesis via salvage pathway; L-methionine from S-methyl-5-thio-alpha-D-ribose 1-phosphate: step 5/6.</text>
</comment>
<dbReference type="InterPro" id="IPR011051">
    <property type="entry name" value="RmlC_Cupin_sf"/>
</dbReference>
<dbReference type="EMBL" id="WESC01000004">
    <property type="protein sequence ID" value="KAB7741176.1"/>
    <property type="molecule type" value="Genomic_DNA"/>
</dbReference>
<evidence type="ECO:0000256" key="6">
    <source>
        <dbReference type="ARBA" id="ARBA00023002"/>
    </source>
</evidence>
<keyword evidence="7 9" id="KW-0408">Iron</keyword>
<dbReference type="AlphaFoldDB" id="A0A6N6VIR4"/>
<feature type="site" description="May play a role in transmitting local conformational changes" evidence="9">
    <location>
        <position position="102"/>
    </location>
</feature>
<dbReference type="GO" id="GO:0005506">
    <property type="term" value="F:iron ion binding"/>
    <property type="evidence" value="ECO:0007669"/>
    <property type="project" value="UniProtKB-UniRule"/>
</dbReference>
<dbReference type="InterPro" id="IPR014710">
    <property type="entry name" value="RmlC-like_jellyroll"/>
</dbReference>
<keyword evidence="6 9" id="KW-0560">Oxidoreductase</keyword>
<dbReference type="SUPFAM" id="SSF51182">
    <property type="entry name" value="RmlC-like cupins"/>
    <property type="match status" value="1"/>
</dbReference>
<dbReference type="RefSeq" id="WP_152215149.1">
    <property type="nucleotide sequence ID" value="NZ_JBAQYD010000075.1"/>
</dbReference>
<evidence type="ECO:0000313" key="11">
    <source>
        <dbReference type="Proteomes" id="UP000468901"/>
    </source>
</evidence>
<sequence>MTQLTVYADTDPSKILIETREAAEIADVLSDLGVVFERWNASIALPDAAGQDEVLKAYEADVKRIMEAGGYKSVDVARVTPDHPDRTALRQKFLAEHTHDDDEVRFFVEGAGAFYLHVQGKVYRLVCERNDLISVPAGTMHWFDTGERPHFCAIRIFTSPDGWVGHFTGDDIATRFPLFENAA</sequence>
<dbReference type="GO" id="GO:0010308">
    <property type="term" value="F:acireductone dioxygenase (Ni2+-requiring) activity"/>
    <property type="evidence" value="ECO:0007669"/>
    <property type="project" value="UniProtKB-UniRule"/>
</dbReference>
<reference evidence="10 11" key="1">
    <citation type="submission" date="2019-09" db="EMBL/GenBank/DDBJ databases">
        <title>Parvibaculum sedimenti sp. nov., isolated from sediment.</title>
        <authorList>
            <person name="Wang Y."/>
        </authorList>
    </citation>
    <scope>NUCLEOTIDE SEQUENCE [LARGE SCALE GENOMIC DNA]</scope>
    <source>
        <strain evidence="10 11">HXT-9</strain>
    </source>
</reference>
<feature type="site" description="May play a role in metal incorporation in vivo" evidence="9">
    <location>
        <position position="96"/>
    </location>
</feature>
<dbReference type="GO" id="GO:0016151">
    <property type="term" value="F:nickel cation binding"/>
    <property type="evidence" value="ECO:0007669"/>
    <property type="project" value="UniProtKB-UniRule"/>
</dbReference>
<name>A0A6N6VIR4_9HYPH</name>
<dbReference type="GO" id="GO:0019509">
    <property type="term" value="P:L-methionine salvage from methylthioadenosine"/>
    <property type="evidence" value="ECO:0007669"/>
    <property type="project" value="UniProtKB-UniRule"/>
</dbReference>
<feature type="binding site" evidence="9">
    <location>
        <position position="103"/>
    </location>
    <ligand>
        <name>Ni(2+)</name>
        <dbReference type="ChEBI" id="CHEBI:49786"/>
    </ligand>
</feature>
<dbReference type="Pfam" id="PF03079">
    <property type="entry name" value="ARD"/>
    <property type="match status" value="1"/>
</dbReference>
<feature type="site" description="Important to generate the dianion" evidence="9">
    <location>
        <position position="105"/>
    </location>
</feature>
<evidence type="ECO:0000256" key="7">
    <source>
        <dbReference type="ARBA" id="ARBA00023004"/>
    </source>
</evidence>
<feature type="binding site" evidence="9">
    <location>
        <position position="97"/>
    </location>
    <ligand>
        <name>Fe(2+)</name>
        <dbReference type="ChEBI" id="CHEBI:29033"/>
    </ligand>
</feature>
<comment type="catalytic activity">
    <reaction evidence="9">
        <text>1,2-dihydroxy-5-(methylsulfanyl)pent-1-en-3-one + O2 = 3-(methylsulfanyl)propanoate + CO + formate + 2 H(+)</text>
        <dbReference type="Rhea" id="RHEA:14161"/>
        <dbReference type="ChEBI" id="CHEBI:15378"/>
        <dbReference type="ChEBI" id="CHEBI:15379"/>
        <dbReference type="ChEBI" id="CHEBI:15740"/>
        <dbReference type="ChEBI" id="CHEBI:17245"/>
        <dbReference type="ChEBI" id="CHEBI:49016"/>
        <dbReference type="ChEBI" id="CHEBI:49252"/>
        <dbReference type="EC" id="1.13.11.53"/>
    </reaction>
</comment>
<comment type="cofactor">
    <cofactor evidence="9">
        <name>Fe(2+)</name>
        <dbReference type="ChEBI" id="CHEBI:29033"/>
    </cofactor>
    <text evidence="9">Binds 1 Fe(2+) cation per monomer.</text>
</comment>
<dbReference type="GO" id="GO:0010309">
    <property type="term" value="F:acireductone dioxygenase [iron(II)-requiring] activity"/>
    <property type="evidence" value="ECO:0007669"/>
    <property type="project" value="UniProtKB-UniRule"/>
</dbReference>
<evidence type="ECO:0000256" key="2">
    <source>
        <dbReference type="ARBA" id="ARBA00022596"/>
    </source>
</evidence>
<protein>
    <recommendedName>
        <fullName evidence="9">Acireductone dioxygenase</fullName>
    </recommendedName>
    <alternativeName>
        <fullName evidence="9">1,2-dihydroxy-3-keto-5-methylthiopentene dioxygenase</fullName>
        <shortName evidence="9">DHK-MTPene dioxygenase</shortName>
    </alternativeName>
    <alternativeName>
        <fullName evidence="9">Acireductone dioxygenase (Fe(2+)-requiring)</fullName>
        <shortName evidence="9">ARD'</shortName>
        <shortName evidence="9">Fe-ARD</shortName>
        <ecNumber evidence="9">1.13.11.54</ecNumber>
    </alternativeName>
    <alternativeName>
        <fullName evidence="9">Acireductone dioxygenase (Ni(2+)-requiring)</fullName>
        <shortName evidence="9">ARD</shortName>
        <shortName evidence="9">Ni-ARD</shortName>
        <ecNumber evidence="9">1.13.11.53</ecNumber>
    </alternativeName>
</protein>
<gene>
    <name evidence="9" type="primary">mtnD</name>
    <name evidence="10" type="ORF">F2P47_05355</name>
</gene>
<dbReference type="EC" id="1.13.11.53" evidence="9"/>
<feature type="binding site" evidence="9">
    <location>
        <position position="99"/>
    </location>
    <ligand>
        <name>Fe(2+)</name>
        <dbReference type="ChEBI" id="CHEBI:29033"/>
    </ligand>
</feature>
<feature type="binding site" evidence="9">
    <location>
        <position position="141"/>
    </location>
    <ligand>
        <name>Fe(2+)</name>
        <dbReference type="ChEBI" id="CHEBI:29033"/>
    </ligand>
</feature>